<feature type="transmembrane region" description="Helical" evidence="1">
    <location>
        <begin position="267"/>
        <end position="289"/>
    </location>
</feature>
<protein>
    <recommendedName>
        <fullName evidence="2">HD domain-containing protein</fullName>
    </recommendedName>
</protein>
<feature type="transmembrane region" description="Helical" evidence="1">
    <location>
        <begin position="301"/>
        <end position="321"/>
    </location>
</feature>
<evidence type="ECO:0000313" key="3">
    <source>
        <dbReference type="EMBL" id="TYP98334.1"/>
    </source>
</evidence>
<evidence type="ECO:0000256" key="1">
    <source>
        <dbReference type="SAM" id="Phobius"/>
    </source>
</evidence>
<dbReference type="InterPro" id="IPR011621">
    <property type="entry name" value="Metal-dep_PHydrolase_7TM_intra"/>
</dbReference>
<dbReference type="SUPFAM" id="SSF109604">
    <property type="entry name" value="HD-domain/PDEase-like"/>
    <property type="match status" value="1"/>
</dbReference>
<comment type="caution">
    <text evidence="3">The sequence shown here is derived from an EMBL/GenBank/DDBJ whole genome shotgun (WGS) entry which is preliminary data.</text>
</comment>
<dbReference type="Pfam" id="PF07697">
    <property type="entry name" value="7TMR-HDED"/>
    <property type="match status" value="1"/>
</dbReference>
<dbReference type="EMBL" id="VNIA01000003">
    <property type="protein sequence ID" value="TYP98334.1"/>
    <property type="molecule type" value="Genomic_DNA"/>
</dbReference>
<keyword evidence="4" id="KW-1185">Reference proteome</keyword>
<organism evidence="3 4">
    <name type="scientific">Tenacibaculum adriaticum</name>
    <dbReference type="NCBI Taxonomy" id="413713"/>
    <lineage>
        <taxon>Bacteria</taxon>
        <taxon>Pseudomonadati</taxon>
        <taxon>Bacteroidota</taxon>
        <taxon>Flavobacteriia</taxon>
        <taxon>Flavobacteriales</taxon>
        <taxon>Flavobacteriaceae</taxon>
        <taxon>Tenacibaculum</taxon>
    </lineage>
</organism>
<sequence length="687" mass="78484">MDKLINILYKNNASFYKALLFLITAVAIVYLFPKGGQFKYDYSQGKPWQYDNLYAPFDFAIQKTDAEIAVEKEEIESNSNQYFVFNTATKEEVAKEFVSQMNLLIPSDSLSTRDINKLTKYGKDIIEDIYKYGFIDEASKGKIISENSIINIRKGNAIENIAFSRMVQSNQVLPIITKGVESFPKFYGRNYTFNILSEILKPNVTFDSDFTQKELNEALKGISYTKGKISKGELIILKGDIVEGKSFSVLKSFEVASKSQIWTKSNYNWIVFGYTVLVSLALLMLLLFLKKYRLEIFNDNNKVTFIFFNVFLLIFIQTLVIKYNSDYVYVVPLSILPIVLKAFFDARLGLFTHVLTVLLLGFIVPNSFEFIYLHIIAGIVTILTVSELYKRANLFISIGQITLIYMLTYFAFSIIKEGNANNLNWTYFILFAANGLLSFLAVFFIYFYEKVFGLVSDVTLLELSNTNSKLLRDLNEKAPGTFQHSMQVANLAEAAANEIGANSMLVRTGALYHDIGKMTNPMYFTENQSTGVNPHNDLSPKDSARIILDHVIKGIEIAKKNNVPDRIIDFIRTHHGTSLVYYFYKQEENNNPDEKIDVRKFQYQGPIPFSKETAILMICDAAEAASKSLKNPTAHSIDSLIDKIVEKQKGDNQFINSDITFREIEKIKKVIKNKLMNIYHLRVEYPD</sequence>
<name>A0A5S5DRM5_9FLAO</name>
<feature type="transmembrane region" description="Helical" evidence="1">
    <location>
        <begin position="12"/>
        <end position="32"/>
    </location>
</feature>
<dbReference type="SMART" id="SM00471">
    <property type="entry name" value="HDc"/>
    <property type="match status" value="1"/>
</dbReference>
<dbReference type="InterPro" id="IPR006674">
    <property type="entry name" value="HD_domain"/>
</dbReference>
<gene>
    <name evidence="3" type="ORF">C7447_103507</name>
</gene>
<dbReference type="InterPro" id="IPR011624">
    <property type="entry name" value="Metal-dep_PHydrolase_7TM_extra"/>
</dbReference>
<feature type="transmembrane region" description="Helical" evidence="1">
    <location>
        <begin position="394"/>
        <end position="415"/>
    </location>
</feature>
<feature type="domain" description="HD" evidence="2">
    <location>
        <begin position="481"/>
        <end position="625"/>
    </location>
</feature>
<evidence type="ECO:0000259" key="2">
    <source>
        <dbReference type="PROSITE" id="PS51831"/>
    </source>
</evidence>
<dbReference type="NCBIfam" id="TIGR00277">
    <property type="entry name" value="HDIG"/>
    <property type="match status" value="1"/>
</dbReference>
<dbReference type="Gene3D" id="1.10.3210.10">
    <property type="entry name" value="Hypothetical protein af1432"/>
    <property type="match status" value="1"/>
</dbReference>
<keyword evidence="1" id="KW-0472">Membrane</keyword>
<feature type="transmembrane region" description="Helical" evidence="1">
    <location>
        <begin position="370"/>
        <end position="389"/>
    </location>
</feature>
<dbReference type="OrthoDB" id="9806952at2"/>
<dbReference type="AlphaFoldDB" id="A0A5S5DRM5"/>
<feature type="transmembrane region" description="Helical" evidence="1">
    <location>
        <begin position="327"/>
        <end position="343"/>
    </location>
</feature>
<reference evidence="3 4" key="1">
    <citation type="submission" date="2019-07" db="EMBL/GenBank/DDBJ databases">
        <title>Genomic Encyclopedia of Type Strains, Phase IV (KMG-IV): sequencing the most valuable type-strain genomes for metagenomic binning, comparative biology and taxonomic classification.</title>
        <authorList>
            <person name="Goeker M."/>
        </authorList>
    </citation>
    <scope>NUCLEOTIDE SEQUENCE [LARGE SCALE GENOMIC DNA]</scope>
    <source>
        <strain evidence="3 4">DSM 18961</strain>
    </source>
</reference>
<dbReference type="RefSeq" id="WP_148870639.1">
    <property type="nucleotide sequence ID" value="NZ_VNIA01000003.1"/>
</dbReference>
<dbReference type="Proteomes" id="UP000323136">
    <property type="component" value="Unassembled WGS sequence"/>
</dbReference>
<dbReference type="PANTHER" id="PTHR36442:SF1">
    <property type="entry name" value="CYCLIC-DI-AMP PHOSPHODIESTERASE PGPH"/>
    <property type="match status" value="1"/>
</dbReference>
<feature type="transmembrane region" description="Helical" evidence="1">
    <location>
        <begin position="427"/>
        <end position="448"/>
    </location>
</feature>
<accession>A0A5S5DRM5</accession>
<dbReference type="InterPro" id="IPR052722">
    <property type="entry name" value="PgpH_phosphodiesterase"/>
</dbReference>
<dbReference type="PANTHER" id="PTHR36442">
    <property type="entry name" value="CYCLIC-DI-AMP PHOSPHODIESTERASE PGPH"/>
    <property type="match status" value="1"/>
</dbReference>
<dbReference type="InterPro" id="IPR003607">
    <property type="entry name" value="HD/PDEase_dom"/>
</dbReference>
<dbReference type="InterPro" id="IPR006675">
    <property type="entry name" value="HDIG_dom"/>
</dbReference>
<dbReference type="CDD" id="cd00077">
    <property type="entry name" value="HDc"/>
    <property type="match status" value="1"/>
</dbReference>
<keyword evidence="1" id="KW-1133">Transmembrane helix</keyword>
<dbReference type="PROSITE" id="PS51831">
    <property type="entry name" value="HD"/>
    <property type="match status" value="1"/>
</dbReference>
<dbReference type="Pfam" id="PF07698">
    <property type="entry name" value="7TM-7TMR_HD"/>
    <property type="match status" value="1"/>
</dbReference>
<keyword evidence="1" id="KW-0812">Transmembrane</keyword>
<dbReference type="Pfam" id="PF01966">
    <property type="entry name" value="HD"/>
    <property type="match status" value="1"/>
</dbReference>
<evidence type="ECO:0000313" key="4">
    <source>
        <dbReference type="Proteomes" id="UP000323136"/>
    </source>
</evidence>
<proteinExistence type="predicted"/>